<gene>
    <name evidence="2" type="ORF">THAOC_20928</name>
</gene>
<protein>
    <submittedName>
        <fullName evidence="2">Uncharacterized protein</fullName>
    </submittedName>
</protein>
<keyword evidence="3" id="KW-1185">Reference proteome</keyword>
<sequence length="117" mass="13183">MLHPFDRLTYGLAIVEVQRTWQQLPVPAGRRPPEVVRGLPPQVEVTAGKQRERVPLVPDAPGDLPSDAPVRARDQHDLSTTGARRECVRDTCRAGQQCERPRRPLDRGHCLCFEELS</sequence>
<evidence type="ECO:0000313" key="2">
    <source>
        <dbReference type="EMBL" id="EJK58910.1"/>
    </source>
</evidence>
<evidence type="ECO:0000256" key="1">
    <source>
        <dbReference type="SAM" id="MobiDB-lite"/>
    </source>
</evidence>
<feature type="region of interest" description="Disordered" evidence="1">
    <location>
        <begin position="46"/>
        <end position="86"/>
    </location>
</feature>
<organism evidence="2 3">
    <name type="scientific">Thalassiosira oceanica</name>
    <name type="common">Marine diatom</name>
    <dbReference type="NCBI Taxonomy" id="159749"/>
    <lineage>
        <taxon>Eukaryota</taxon>
        <taxon>Sar</taxon>
        <taxon>Stramenopiles</taxon>
        <taxon>Ochrophyta</taxon>
        <taxon>Bacillariophyta</taxon>
        <taxon>Coscinodiscophyceae</taxon>
        <taxon>Thalassiosirophycidae</taxon>
        <taxon>Thalassiosirales</taxon>
        <taxon>Thalassiosiraceae</taxon>
        <taxon>Thalassiosira</taxon>
    </lineage>
</organism>
<evidence type="ECO:0000313" key="3">
    <source>
        <dbReference type="Proteomes" id="UP000266841"/>
    </source>
</evidence>
<proteinExistence type="predicted"/>
<comment type="caution">
    <text evidence="2">The sequence shown here is derived from an EMBL/GenBank/DDBJ whole genome shotgun (WGS) entry which is preliminary data.</text>
</comment>
<reference evidence="2 3" key="1">
    <citation type="journal article" date="2012" name="Genome Biol.">
        <title>Genome and low-iron response of an oceanic diatom adapted to chronic iron limitation.</title>
        <authorList>
            <person name="Lommer M."/>
            <person name="Specht M."/>
            <person name="Roy A.S."/>
            <person name="Kraemer L."/>
            <person name="Andreson R."/>
            <person name="Gutowska M.A."/>
            <person name="Wolf J."/>
            <person name="Bergner S.V."/>
            <person name="Schilhabel M.B."/>
            <person name="Klostermeier U.C."/>
            <person name="Beiko R.G."/>
            <person name="Rosenstiel P."/>
            <person name="Hippler M."/>
            <person name="Laroche J."/>
        </authorList>
    </citation>
    <scope>NUCLEOTIDE SEQUENCE [LARGE SCALE GENOMIC DNA]</scope>
    <source>
        <strain evidence="2 3">CCMP1005</strain>
    </source>
</reference>
<feature type="compositionally biased region" description="Basic and acidic residues" evidence="1">
    <location>
        <begin position="70"/>
        <end position="86"/>
    </location>
</feature>
<dbReference type="AlphaFoldDB" id="K0S0Q2"/>
<name>K0S0Q2_THAOC</name>
<dbReference type="EMBL" id="AGNL01023992">
    <property type="protein sequence ID" value="EJK58910.1"/>
    <property type="molecule type" value="Genomic_DNA"/>
</dbReference>
<accession>K0S0Q2</accession>
<feature type="non-terminal residue" evidence="2">
    <location>
        <position position="117"/>
    </location>
</feature>
<dbReference type="Proteomes" id="UP000266841">
    <property type="component" value="Unassembled WGS sequence"/>
</dbReference>